<dbReference type="GO" id="GO:0005524">
    <property type="term" value="F:ATP binding"/>
    <property type="evidence" value="ECO:0007669"/>
    <property type="project" value="UniProtKB-UniRule"/>
</dbReference>
<evidence type="ECO:0000256" key="16">
    <source>
        <dbReference type="ARBA" id="ARBA00047899"/>
    </source>
</evidence>
<evidence type="ECO:0000256" key="15">
    <source>
        <dbReference type="ARBA" id="ARBA00022871"/>
    </source>
</evidence>
<proteinExistence type="inferred from homology"/>
<dbReference type="PROSITE" id="PS00108">
    <property type="entry name" value="PROTEIN_KINASE_ST"/>
    <property type="match status" value="1"/>
</dbReference>
<evidence type="ECO:0000256" key="10">
    <source>
        <dbReference type="ARBA" id="ARBA00022777"/>
    </source>
</evidence>
<dbReference type="Pfam" id="PF00069">
    <property type="entry name" value="Pkinase"/>
    <property type="match status" value="2"/>
</dbReference>
<evidence type="ECO:0000256" key="13">
    <source>
        <dbReference type="ARBA" id="ARBA00022842"/>
    </source>
</evidence>
<dbReference type="Gene3D" id="3.30.200.20">
    <property type="entry name" value="Phosphorylase Kinase, domain 1"/>
    <property type="match status" value="1"/>
</dbReference>
<keyword evidence="9 18" id="KW-0547">Nucleotide-binding</keyword>
<evidence type="ECO:0000313" key="22">
    <source>
        <dbReference type="Proteomes" id="UP000001307"/>
    </source>
</evidence>
<evidence type="ECO:0000256" key="3">
    <source>
        <dbReference type="ARBA" id="ARBA00012513"/>
    </source>
</evidence>
<evidence type="ECO:0000256" key="12">
    <source>
        <dbReference type="ARBA" id="ARBA00022840"/>
    </source>
</evidence>
<evidence type="ECO:0000256" key="4">
    <source>
        <dbReference type="ARBA" id="ARBA00022473"/>
    </source>
</evidence>
<evidence type="ECO:0000256" key="5">
    <source>
        <dbReference type="ARBA" id="ARBA00022527"/>
    </source>
</evidence>
<evidence type="ECO:0000256" key="1">
    <source>
        <dbReference type="ARBA" id="ARBA00001946"/>
    </source>
</evidence>
<dbReference type="SMART" id="SM00220">
    <property type="entry name" value="S_TKc"/>
    <property type="match status" value="1"/>
</dbReference>
<dbReference type="SUPFAM" id="SSF56112">
    <property type="entry name" value="Protein kinase-like (PK-like)"/>
    <property type="match status" value="2"/>
</dbReference>
<dbReference type="GO" id="GO:0005737">
    <property type="term" value="C:cytoplasm"/>
    <property type="evidence" value="ECO:0007669"/>
    <property type="project" value="TreeGrafter"/>
</dbReference>
<keyword evidence="13" id="KW-0460">Magnesium</keyword>
<feature type="binding site" evidence="18">
    <location>
        <position position="244"/>
    </location>
    <ligand>
        <name>ATP</name>
        <dbReference type="ChEBI" id="CHEBI:30616"/>
    </ligand>
</feature>
<dbReference type="PROSITE" id="PS00107">
    <property type="entry name" value="PROTEIN_KINASE_ATP"/>
    <property type="match status" value="1"/>
</dbReference>
<dbReference type="EC" id="2.7.11.1" evidence="3"/>
<evidence type="ECO:0000313" key="21">
    <source>
        <dbReference type="EMBL" id="CBY11561.1"/>
    </source>
</evidence>
<dbReference type="EMBL" id="FN653087">
    <property type="protein sequence ID" value="CBY11561.1"/>
    <property type="molecule type" value="Genomic_DNA"/>
</dbReference>
<dbReference type="PANTHER" id="PTHR24346">
    <property type="entry name" value="MAP/MICROTUBULE AFFINITY-REGULATING KINASE"/>
    <property type="match status" value="1"/>
</dbReference>
<keyword evidence="15" id="KW-0744">Spermatogenesis</keyword>
<evidence type="ECO:0000256" key="11">
    <source>
        <dbReference type="ARBA" id="ARBA00022782"/>
    </source>
</evidence>
<comment type="similarity">
    <text evidence="2">Belongs to the protein kinase superfamily. CAMK Ser/Thr protein kinase family.</text>
</comment>
<evidence type="ECO:0000256" key="2">
    <source>
        <dbReference type="ARBA" id="ARBA00006692"/>
    </source>
</evidence>
<sequence length="455" mass="50481">METELNDFVNNTVCAAGSKIEKVAQFLPTASSRGTELMASRRPSEDANGELTNVGITLGKVIGGGSFAKVSSAKQIVNGQEHKRAVKIMNLDKINDPRFESTFLARELEILRIVNHKHIVKVHGVIESGRFVYVITDLYACDLLQYIQQSSVIEFDFMETELNDFVNNTVCAAGSKIEKVAQFLPTASSRGTELMASRRPSEDANSELTNVGITLGKVIGGGSFAKVSSAKQIVNGQEHKRAVKIMNLDKINDPRFESTFLARELEILRIVNHKHIVKVHGVIESGRFVYVITDLYACDLLQYIQQRGVLTESVARRVIRELCQAVIYLHDELDVAHRDLKTENLFLSYHGRLILGDFGFARKVGGELSGTRCGSDGYIAPEVAASTRQIDAKLGDVWSVGVILFSVVTKSLPFDKREYKIMNKYKRVKIRYPPNCEISDCLKDLGVGNSSFKDG</sequence>
<dbReference type="GO" id="GO:0035556">
    <property type="term" value="P:intracellular signal transduction"/>
    <property type="evidence" value="ECO:0007669"/>
    <property type="project" value="TreeGrafter"/>
</dbReference>
<dbReference type="InterPro" id="IPR008271">
    <property type="entry name" value="Ser/Thr_kinase_AS"/>
</dbReference>
<comment type="catalytic activity">
    <reaction evidence="16">
        <text>L-threonyl-[protein] + ATP = O-phospho-L-threonyl-[protein] + ADP + H(+)</text>
        <dbReference type="Rhea" id="RHEA:46608"/>
        <dbReference type="Rhea" id="RHEA-COMP:11060"/>
        <dbReference type="Rhea" id="RHEA-COMP:11605"/>
        <dbReference type="ChEBI" id="CHEBI:15378"/>
        <dbReference type="ChEBI" id="CHEBI:30013"/>
        <dbReference type="ChEBI" id="CHEBI:30616"/>
        <dbReference type="ChEBI" id="CHEBI:61977"/>
        <dbReference type="ChEBI" id="CHEBI:456216"/>
        <dbReference type="EC" id="2.7.11.1"/>
    </reaction>
</comment>
<keyword evidence="22" id="KW-1185">Reference proteome</keyword>
<reference evidence="21 22" key="1">
    <citation type="journal article" date="2010" name="Science">
        <title>Plasticity of animal genome architecture unmasked by rapid evolution of a pelagic tunicate.</title>
        <authorList>
            <person name="Denoeud F."/>
            <person name="Henriet S."/>
            <person name="Mungpakdee S."/>
            <person name="Aury J.M."/>
            <person name="Da Silva C."/>
            <person name="Brinkmann H."/>
            <person name="Mikhaleva J."/>
            <person name="Olsen L.C."/>
            <person name="Jubin C."/>
            <person name="Canestro C."/>
            <person name="Bouquet J.M."/>
            <person name="Danks G."/>
            <person name="Poulain J."/>
            <person name="Campsteijn C."/>
            <person name="Adamski M."/>
            <person name="Cross I."/>
            <person name="Yadetie F."/>
            <person name="Muffato M."/>
            <person name="Louis A."/>
            <person name="Butcher S."/>
            <person name="Tsagkogeorga G."/>
            <person name="Konrad A."/>
            <person name="Singh S."/>
            <person name="Jensen M.F."/>
            <person name="Cong E.H."/>
            <person name="Eikeseth-Otteraa H."/>
            <person name="Noel B."/>
            <person name="Anthouard V."/>
            <person name="Porcel B.M."/>
            <person name="Kachouri-Lafond R."/>
            <person name="Nishino A."/>
            <person name="Ugolini M."/>
            <person name="Chourrout P."/>
            <person name="Nishida H."/>
            <person name="Aasland R."/>
            <person name="Huzurbazar S."/>
            <person name="Westhof E."/>
            <person name="Delsuc F."/>
            <person name="Lehrach H."/>
            <person name="Reinhardt R."/>
            <person name="Weissenbach J."/>
            <person name="Roy S.W."/>
            <person name="Artiguenave F."/>
            <person name="Postlethwait J.H."/>
            <person name="Manak J.R."/>
            <person name="Thompson E.M."/>
            <person name="Jaillon O."/>
            <person name="Du Pasquier L."/>
            <person name="Boudinot P."/>
            <person name="Liberles D.A."/>
            <person name="Volff J.N."/>
            <person name="Philippe H."/>
            <person name="Lenhard B."/>
            <person name="Roest Crollius H."/>
            <person name="Wincker P."/>
            <person name="Chourrout D."/>
        </authorList>
    </citation>
    <scope>NUCLEOTIDE SEQUENCE [LARGE SCALE GENOMIC DNA]</scope>
</reference>
<organism evidence="21 22">
    <name type="scientific">Oikopleura dioica</name>
    <name type="common">Tunicate</name>
    <dbReference type="NCBI Taxonomy" id="34765"/>
    <lineage>
        <taxon>Eukaryota</taxon>
        <taxon>Metazoa</taxon>
        <taxon>Chordata</taxon>
        <taxon>Tunicata</taxon>
        <taxon>Appendicularia</taxon>
        <taxon>Copelata</taxon>
        <taxon>Oikopleuridae</taxon>
        <taxon>Oikopleura</taxon>
    </lineage>
</organism>
<evidence type="ECO:0000256" key="17">
    <source>
        <dbReference type="ARBA" id="ARBA00048679"/>
    </source>
</evidence>
<dbReference type="GO" id="GO:0004674">
    <property type="term" value="F:protein serine/threonine kinase activity"/>
    <property type="evidence" value="ECO:0007669"/>
    <property type="project" value="UniProtKB-KW"/>
</dbReference>
<dbReference type="Gene3D" id="1.10.510.10">
    <property type="entry name" value="Transferase(Phosphotransferase) domain 1"/>
    <property type="match status" value="1"/>
</dbReference>
<keyword evidence="7" id="KW-0808">Transferase</keyword>
<evidence type="ECO:0000256" key="8">
    <source>
        <dbReference type="ARBA" id="ARBA00022723"/>
    </source>
</evidence>
<dbReference type="InParanoid" id="E4XNX3"/>
<dbReference type="InterPro" id="IPR011009">
    <property type="entry name" value="Kinase-like_dom_sf"/>
</dbReference>
<protein>
    <recommendedName>
        <fullName evidence="3">non-specific serine/threonine protein kinase</fullName>
        <ecNumber evidence="3">2.7.11.1</ecNumber>
    </recommendedName>
</protein>
<comment type="cofactor">
    <cofactor evidence="1">
        <name>Mg(2+)</name>
        <dbReference type="ChEBI" id="CHEBI:18420"/>
    </cofactor>
</comment>
<evidence type="ECO:0000259" key="20">
    <source>
        <dbReference type="PROSITE" id="PS50011"/>
    </source>
</evidence>
<dbReference type="OrthoDB" id="541276at2759"/>
<keyword evidence="11" id="KW-0221">Differentiation</keyword>
<keyword evidence="14" id="KW-0832">Ubl conjugation</keyword>
<keyword evidence="5 19" id="KW-0723">Serine/threonine-protein kinase</keyword>
<name>E4XNX3_OIKDI</name>
<evidence type="ECO:0000256" key="18">
    <source>
        <dbReference type="PROSITE-ProRule" id="PRU10141"/>
    </source>
</evidence>
<dbReference type="InterPro" id="IPR017441">
    <property type="entry name" value="Protein_kinase_ATP_BS"/>
</dbReference>
<evidence type="ECO:0000256" key="9">
    <source>
        <dbReference type="ARBA" id="ARBA00022741"/>
    </source>
</evidence>
<comment type="catalytic activity">
    <reaction evidence="17">
        <text>L-seryl-[protein] + ATP = O-phospho-L-seryl-[protein] + ADP + H(+)</text>
        <dbReference type="Rhea" id="RHEA:17989"/>
        <dbReference type="Rhea" id="RHEA-COMP:9863"/>
        <dbReference type="Rhea" id="RHEA-COMP:11604"/>
        <dbReference type="ChEBI" id="CHEBI:15378"/>
        <dbReference type="ChEBI" id="CHEBI:29999"/>
        <dbReference type="ChEBI" id="CHEBI:30616"/>
        <dbReference type="ChEBI" id="CHEBI:83421"/>
        <dbReference type="ChEBI" id="CHEBI:456216"/>
        <dbReference type="EC" id="2.7.11.1"/>
    </reaction>
</comment>
<keyword evidence="12 18" id="KW-0067">ATP-binding</keyword>
<evidence type="ECO:0000256" key="19">
    <source>
        <dbReference type="RuleBase" id="RU000304"/>
    </source>
</evidence>
<evidence type="ECO:0000256" key="7">
    <source>
        <dbReference type="ARBA" id="ARBA00022679"/>
    </source>
</evidence>
<accession>E4XNX3</accession>
<evidence type="ECO:0000256" key="14">
    <source>
        <dbReference type="ARBA" id="ARBA00022843"/>
    </source>
</evidence>
<dbReference type="Proteomes" id="UP000001307">
    <property type="component" value="Unassembled WGS sequence"/>
</dbReference>
<keyword evidence="8" id="KW-0479">Metal-binding</keyword>
<keyword evidence="6" id="KW-0597">Phosphoprotein</keyword>
<keyword evidence="10" id="KW-0418">Kinase</keyword>
<dbReference type="PROSITE" id="PS50011">
    <property type="entry name" value="PROTEIN_KINASE_DOM"/>
    <property type="match status" value="1"/>
</dbReference>
<evidence type="ECO:0000256" key="6">
    <source>
        <dbReference type="ARBA" id="ARBA00022553"/>
    </source>
</evidence>
<dbReference type="AlphaFoldDB" id="E4XNX3"/>
<gene>
    <name evidence="21" type="ORF">GSOID_T00016728001</name>
</gene>
<dbReference type="InterPro" id="IPR000719">
    <property type="entry name" value="Prot_kinase_dom"/>
</dbReference>
<feature type="domain" description="Protein kinase" evidence="20">
    <location>
        <begin position="213"/>
        <end position="455"/>
    </location>
</feature>
<keyword evidence="4" id="KW-0217">Developmental protein</keyword>
<dbReference type="PANTHER" id="PTHR24346:SF102">
    <property type="entry name" value="TESTIS-SPECIFIC SERINE_THREONINE-PROTEIN KINASE 1"/>
    <property type="match status" value="1"/>
</dbReference>